<feature type="transmembrane region" description="Helical" evidence="6">
    <location>
        <begin position="347"/>
        <end position="370"/>
    </location>
</feature>
<dbReference type="Proteomes" id="UP000094600">
    <property type="component" value="Chromosome"/>
</dbReference>
<evidence type="ECO:0000313" key="8">
    <source>
        <dbReference type="EMBL" id="AOM41585.1"/>
    </source>
</evidence>
<dbReference type="GO" id="GO:0022857">
    <property type="term" value="F:transmembrane transporter activity"/>
    <property type="evidence" value="ECO:0007669"/>
    <property type="project" value="InterPro"/>
</dbReference>
<dbReference type="PROSITE" id="PS50850">
    <property type="entry name" value="MFS"/>
    <property type="match status" value="1"/>
</dbReference>
<keyword evidence="3 6" id="KW-0812">Transmembrane</keyword>
<feature type="transmembrane region" description="Helical" evidence="6">
    <location>
        <begin position="289"/>
        <end position="311"/>
    </location>
</feature>
<feature type="transmembrane region" description="Helical" evidence="6">
    <location>
        <begin position="12"/>
        <end position="35"/>
    </location>
</feature>
<dbReference type="EMBL" id="NJAI01000001">
    <property type="protein sequence ID" value="PHM57532.1"/>
    <property type="molecule type" value="Genomic_DNA"/>
</dbReference>
<dbReference type="PANTHER" id="PTHR23513:SF11">
    <property type="entry name" value="STAPHYLOFERRIN A TRANSPORTER"/>
    <property type="match status" value="1"/>
</dbReference>
<dbReference type="InterPro" id="IPR020846">
    <property type="entry name" value="MFS_dom"/>
</dbReference>
<feature type="domain" description="Major facilitator superfamily (MFS) profile" evidence="7">
    <location>
        <begin position="223"/>
        <end position="401"/>
    </location>
</feature>
<evidence type="ECO:0000256" key="1">
    <source>
        <dbReference type="ARBA" id="ARBA00004651"/>
    </source>
</evidence>
<dbReference type="InterPro" id="IPR011701">
    <property type="entry name" value="MFS"/>
</dbReference>
<feature type="transmembrane region" description="Helical" evidence="6">
    <location>
        <begin position="317"/>
        <end position="335"/>
    </location>
</feature>
<dbReference type="InterPro" id="IPR036259">
    <property type="entry name" value="MFS_trans_sf"/>
</dbReference>
<comment type="subcellular location">
    <subcellularLocation>
        <location evidence="1">Cell membrane</location>
        <topology evidence="1">Multi-pass membrane protein</topology>
    </subcellularLocation>
</comment>
<dbReference type="STRING" id="351679.A9255_14000"/>
<dbReference type="SUPFAM" id="SSF103473">
    <property type="entry name" value="MFS general substrate transporter"/>
    <property type="match status" value="1"/>
</dbReference>
<feature type="transmembrane region" description="Helical" evidence="6">
    <location>
        <begin position="41"/>
        <end position="62"/>
    </location>
</feature>
<dbReference type="Gene3D" id="1.20.1250.20">
    <property type="entry name" value="MFS general substrate transporter like domains"/>
    <property type="match status" value="1"/>
</dbReference>
<evidence type="ECO:0000313" key="9">
    <source>
        <dbReference type="EMBL" id="PHM57532.1"/>
    </source>
</evidence>
<dbReference type="KEGG" id="xho:A9255_14000"/>
<dbReference type="AlphaFoldDB" id="A0A2G0QE69"/>
<reference evidence="8 10" key="1">
    <citation type="submission" date="2016-06" db="EMBL/GenBank/DDBJ databases">
        <title>Bacterial characters and pathogenicity of Xenorhabdus hominickii from an entomopathogenic nematode, Steinernema monticolum.</title>
        <authorList>
            <person name="Park Y."/>
            <person name="Kim Y."/>
        </authorList>
    </citation>
    <scope>NUCLEOTIDE SEQUENCE [LARGE SCALE GENOMIC DNA]</scope>
    <source>
        <strain evidence="8 10">ANU1</strain>
    </source>
</reference>
<dbReference type="RefSeq" id="WP_069317258.1">
    <property type="nucleotide sequence ID" value="NZ_CAWNQJ010000001.1"/>
</dbReference>
<protein>
    <recommendedName>
        <fullName evidence="7">Major facilitator superfamily (MFS) profile domain-containing protein</fullName>
    </recommendedName>
</protein>
<feature type="transmembrane region" description="Helical" evidence="6">
    <location>
        <begin position="376"/>
        <end position="396"/>
    </location>
</feature>
<evidence type="ECO:0000256" key="4">
    <source>
        <dbReference type="ARBA" id="ARBA00022989"/>
    </source>
</evidence>
<accession>A0A2G0QE69</accession>
<reference evidence="9 11" key="2">
    <citation type="journal article" date="2017" name="Nat. Microbiol.">
        <title>Natural product diversity associated with the nematode symbionts Photorhabdus and Xenorhabdus.</title>
        <authorList>
            <person name="Tobias N.J."/>
            <person name="Wolff H."/>
            <person name="Djahanschiri B."/>
            <person name="Grundmann F."/>
            <person name="Kronenwerth M."/>
            <person name="Shi Y.M."/>
            <person name="Simonyi S."/>
            <person name="Grun P."/>
            <person name="Shapiro-Ilan D."/>
            <person name="Pidot S.J."/>
            <person name="Stinear T.P."/>
            <person name="Ebersberger I."/>
            <person name="Bode H.B."/>
        </authorList>
    </citation>
    <scope>NUCLEOTIDE SEQUENCE [LARGE SCALE GENOMIC DNA]</scope>
    <source>
        <strain evidence="9 11">DSM 17903</strain>
    </source>
</reference>
<evidence type="ECO:0000256" key="2">
    <source>
        <dbReference type="ARBA" id="ARBA00022475"/>
    </source>
</evidence>
<evidence type="ECO:0000256" key="5">
    <source>
        <dbReference type="ARBA" id="ARBA00023136"/>
    </source>
</evidence>
<dbReference type="EMBL" id="CP016176">
    <property type="protein sequence ID" value="AOM41585.1"/>
    <property type="molecule type" value="Genomic_DNA"/>
</dbReference>
<sequence length="401" mass="44003">MTRHIPFQISGLLALNGVSILGNTITEIAIPWLILEISGSPLLVATVMSAKILPLIFSIFFSAQLVDKYGAFRISLLSDFVNFLSILLIPVFYTMDSLNFYLLAILLIFSTVLDSPGRLAKDVMLSKEIKHNKSQHELINGINSTIENICDLTGPALGSLIIAMLGTINSLYFDAISFLVAALGLIILKKHFVANINEVTETPSLPHHYFLEAFRYIKSEKELYAVLIISSVVNFVISPFLIVYLPYINKQEFNSVLSLGISMTCFGVGTAVSSFLYGVYGKYFSSNRIILSGYSLLVLALISLSLFSGQYALCTQLFAIGVGIGFSAPVEVTLIQHQVPENLFGRIMTLFTSTRFLAIPVGYICFGAVLESRLAEQTPLIMAAIVLGGLAVYGYMRGKRQ</sequence>
<name>A0A2G0QE69_XENHO</name>
<dbReference type="PANTHER" id="PTHR23513">
    <property type="entry name" value="INTEGRAL MEMBRANE EFFLUX PROTEIN-RELATED"/>
    <property type="match status" value="1"/>
</dbReference>
<organism evidence="9 11">
    <name type="scientific">Xenorhabdus hominickii</name>
    <dbReference type="NCBI Taxonomy" id="351679"/>
    <lineage>
        <taxon>Bacteria</taxon>
        <taxon>Pseudomonadati</taxon>
        <taxon>Pseudomonadota</taxon>
        <taxon>Gammaproteobacteria</taxon>
        <taxon>Enterobacterales</taxon>
        <taxon>Morganellaceae</taxon>
        <taxon>Xenorhabdus</taxon>
    </lineage>
</organism>
<dbReference type="Proteomes" id="UP000225433">
    <property type="component" value="Unassembled WGS sequence"/>
</dbReference>
<feature type="transmembrane region" description="Helical" evidence="6">
    <location>
        <begin position="257"/>
        <end position="277"/>
    </location>
</feature>
<evidence type="ECO:0000313" key="10">
    <source>
        <dbReference type="Proteomes" id="UP000094600"/>
    </source>
</evidence>
<feature type="transmembrane region" description="Helical" evidence="6">
    <location>
        <begin position="223"/>
        <end position="245"/>
    </location>
</feature>
<feature type="transmembrane region" description="Helical" evidence="6">
    <location>
        <begin position="171"/>
        <end position="188"/>
    </location>
</feature>
<dbReference type="GO" id="GO:0005886">
    <property type="term" value="C:plasma membrane"/>
    <property type="evidence" value="ECO:0007669"/>
    <property type="project" value="UniProtKB-SubCell"/>
</dbReference>
<evidence type="ECO:0000256" key="3">
    <source>
        <dbReference type="ARBA" id="ARBA00022692"/>
    </source>
</evidence>
<proteinExistence type="predicted"/>
<evidence type="ECO:0000259" key="7">
    <source>
        <dbReference type="PROSITE" id="PS50850"/>
    </source>
</evidence>
<evidence type="ECO:0000256" key="6">
    <source>
        <dbReference type="SAM" id="Phobius"/>
    </source>
</evidence>
<keyword evidence="2" id="KW-1003">Cell membrane</keyword>
<dbReference type="OrthoDB" id="9793136at2"/>
<keyword evidence="10" id="KW-1185">Reference proteome</keyword>
<keyword evidence="5 6" id="KW-0472">Membrane</keyword>
<keyword evidence="4 6" id="KW-1133">Transmembrane helix</keyword>
<dbReference type="CDD" id="cd06173">
    <property type="entry name" value="MFS_MefA_like"/>
    <property type="match status" value="1"/>
</dbReference>
<evidence type="ECO:0000313" key="11">
    <source>
        <dbReference type="Proteomes" id="UP000225433"/>
    </source>
</evidence>
<gene>
    <name evidence="8" type="ORF">A9255_14000</name>
    <name evidence="9" type="ORF">Xhom_00507</name>
</gene>
<dbReference type="Pfam" id="PF07690">
    <property type="entry name" value="MFS_1"/>
    <property type="match status" value="1"/>
</dbReference>